<dbReference type="GO" id="GO:0006355">
    <property type="term" value="P:regulation of DNA-templated transcription"/>
    <property type="evidence" value="ECO:0007669"/>
    <property type="project" value="InterPro"/>
</dbReference>
<dbReference type="SUPFAM" id="SSF158472">
    <property type="entry name" value="HAMP domain-like"/>
    <property type="match status" value="1"/>
</dbReference>
<dbReference type="AlphaFoldDB" id="F5RA78"/>
<dbReference type="Gene3D" id="6.10.340.10">
    <property type="match status" value="1"/>
</dbReference>
<dbReference type="InterPro" id="IPR052155">
    <property type="entry name" value="Biofilm_reg_signaling"/>
</dbReference>
<evidence type="ECO:0000313" key="6">
    <source>
        <dbReference type="EMBL" id="EGK72394.1"/>
    </source>
</evidence>
<dbReference type="InterPro" id="IPR000014">
    <property type="entry name" value="PAS"/>
</dbReference>
<name>F5RA78_METUF</name>
<dbReference type="Pfam" id="PF08376">
    <property type="entry name" value="NIT"/>
    <property type="match status" value="1"/>
</dbReference>
<dbReference type="InterPro" id="IPR013767">
    <property type="entry name" value="PAS_fold"/>
</dbReference>
<dbReference type="Proteomes" id="UP000005019">
    <property type="component" value="Unassembled WGS sequence"/>
</dbReference>
<dbReference type="PANTHER" id="PTHR44757:SF2">
    <property type="entry name" value="BIOFILM ARCHITECTURE MAINTENANCE PROTEIN MBAA"/>
    <property type="match status" value="1"/>
</dbReference>
<dbReference type="SUPFAM" id="SSF55785">
    <property type="entry name" value="PYP-like sensor domain (PAS domain)"/>
    <property type="match status" value="1"/>
</dbReference>
<dbReference type="InterPro" id="IPR043128">
    <property type="entry name" value="Rev_trsase/Diguanyl_cyclase"/>
</dbReference>
<dbReference type="Pfam" id="PF00989">
    <property type="entry name" value="PAS"/>
    <property type="match status" value="1"/>
</dbReference>
<dbReference type="CDD" id="cd00130">
    <property type="entry name" value="PAS"/>
    <property type="match status" value="1"/>
</dbReference>
<evidence type="ECO:0000256" key="1">
    <source>
        <dbReference type="ARBA" id="ARBA00051114"/>
    </source>
</evidence>
<dbReference type="SUPFAM" id="SSF141868">
    <property type="entry name" value="EAL domain-like"/>
    <property type="match status" value="1"/>
</dbReference>
<dbReference type="GO" id="GO:0071111">
    <property type="term" value="F:cyclic-guanylate-specific phosphodiesterase activity"/>
    <property type="evidence" value="ECO:0007669"/>
    <property type="project" value="UniProtKB-EC"/>
</dbReference>
<dbReference type="STRING" id="1000565.METUNv1_01158"/>
<dbReference type="EMBL" id="AFHG01000036">
    <property type="protein sequence ID" value="EGK72394.1"/>
    <property type="molecule type" value="Genomic_DNA"/>
</dbReference>
<protein>
    <submittedName>
        <fullName evidence="6">Diguanylate cyclase</fullName>
    </submittedName>
</protein>
<dbReference type="Pfam" id="PF00990">
    <property type="entry name" value="GGDEF"/>
    <property type="match status" value="1"/>
</dbReference>
<evidence type="ECO:0000259" key="5">
    <source>
        <dbReference type="PROSITE" id="PS50887"/>
    </source>
</evidence>
<comment type="catalytic activity">
    <reaction evidence="1">
        <text>3',3'-c-di-GMP + H2O = 5'-phosphoguanylyl(3'-&gt;5')guanosine + H(+)</text>
        <dbReference type="Rhea" id="RHEA:24902"/>
        <dbReference type="ChEBI" id="CHEBI:15377"/>
        <dbReference type="ChEBI" id="CHEBI:15378"/>
        <dbReference type="ChEBI" id="CHEBI:58754"/>
        <dbReference type="ChEBI" id="CHEBI:58805"/>
        <dbReference type="EC" id="3.1.4.52"/>
    </reaction>
    <physiologicalReaction direction="left-to-right" evidence="1">
        <dbReference type="Rhea" id="RHEA:24903"/>
    </physiologicalReaction>
</comment>
<dbReference type="GO" id="GO:0071732">
    <property type="term" value="P:cellular response to nitric oxide"/>
    <property type="evidence" value="ECO:0007669"/>
    <property type="project" value="UniProtKB-ARBA"/>
</dbReference>
<feature type="domain" description="PAS" evidence="2">
    <location>
        <begin position="403"/>
        <end position="474"/>
    </location>
</feature>
<dbReference type="PROSITE" id="PS50883">
    <property type="entry name" value="EAL"/>
    <property type="match status" value="1"/>
</dbReference>
<dbReference type="SMART" id="SM00304">
    <property type="entry name" value="HAMP"/>
    <property type="match status" value="1"/>
</dbReference>
<dbReference type="eggNOG" id="COG5000">
    <property type="taxonomic scope" value="Bacteria"/>
</dbReference>
<dbReference type="FunFam" id="3.20.20.450:FF:000001">
    <property type="entry name" value="Cyclic di-GMP phosphodiesterase yahA"/>
    <property type="match status" value="1"/>
</dbReference>
<dbReference type="NCBIfam" id="TIGR00254">
    <property type="entry name" value="GGDEF"/>
    <property type="match status" value="1"/>
</dbReference>
<dbReference type="PROSITE" id="PS50112">
    <property type="entry name" value="PAS"/>
    <property type="match status" value="1"/>
</dbReference>
<evidence type="ECO:0000259" key="4">
    <source>
        <dbReference type="PROSITE" id="PS50885"/>
    </source>
</evidence>
<dbReference type="InterPro" id="IPR035919">
    <property type="entry name" value="EAL_sf"/>
</dbReference>
<dbReference type="InterPro" id="IPR013587">
    <property type="entry name" value="Nitrate/nitrite_sensing"/>
</dbReference>
<feature type="domain" description="HAMP" evidence="4">
    <location>
        <begin position="346"/>
        <end position="398"/>
    </location>
</feature>
<organism evidence="6 7">
    <name type="scientific">Methyloversatilis universalis (strain ATCC BAA-1314 / DSM 25237 / JCM 13912 / CCUG 52030 / FAM5)</name>
    <dbReference type="NCBI Taxonomy" id="1000565"/>
    <lineage>
        <taxon>Bacteria</taxon>
        <taxon>Pseudomonadati</taxon>
        <taxon>Pseudomonadota</taxon>
        <taxon>Betaproteobacteria</taxon>
        <taxon>Nitrosomonadales</taxon>
        <taxon>Sterolibacteriaceae</taxon>
        <taxon>Methyloversatilis</taxon>
    </lineage>
</organism>
<evidence type="ECO:0000259" key="2">
    <source>
        <dbReference type="PROSITE" id="PS50112"/>
    </source>
</evidence>
<dbReference type="Pfam" id="PF00563">
    <property type="entry name" value="EAL"/>
    <property type="match status" value="1"/>
</dbReference>
<dbReference type="Pfam" id="PF00672">
    <property type="entry name" value="HAMP"/>
    <property type="match status" value="1"/>
</dbReference>
<dbReference type="Gene3D" id="3.20.20.450">
    <property type="entry name" value="EAL domain"/>
    <property type="match status" value="1"/>
</dbReference>
<sequence>MAMRFHLLFGPAIRLMNRLDYRRKFAVFGGLVLLALFVLSHSLYSSLRQDIEAAEHELAGLSHIRTLSQIVQRVQKHRGLRAGELAGVRSMGAERQVQAAETDALFDHIATQLPAGLLSQRDLFALRTDWERLRSPGEPMDSPANFDAHTRLIERLLNFEADVADAYGLTLDPDPASTYLIDSSVSKLPATIERLGRVRAFGVALLSAGHASPEQVSELSALVTELDSARKVAGYNIEKTGRYNPALQSEMSRSAVDIGDSLSAIVRLVRTRILSGPVTLSPEVFYRDATSTIDSLYAQIEHMLLPAAERLIRERLDGLRHALMLTMGMVSALLGVALYCSIGGYYAITRSVRNLAESARALADGRLEERIRLDSRDELAQIAGSFNDMAAGLSALIATRRDNEDTMRAIIDSALDAVVQMNEDGEVTGWNPQAEAIFGWTRSEAVGQPMHALIVPPEYREAHVRGLRHFLATGAGPALNRRLTITGRHRDGHDIPIELTIAVSRVNGRHAFSAFIRDITEQKKAEELIWTQANYDVLTQLPNRRMFRDRLDQELLKANRSGRCMVLMFIDLDRFKEVNDAFGHQTGDVVLIEAARRIRSCVRESDTLARLGGDEFTVILSEQDDAAHAQRVASDMLQVLTAPYDLGHTSAHLSASIGLTVYPQDAADADGLIRNADQAMYGAKDSGRNCFNFFVSSMQEAAQKRLQLIKDLHAALEQEQLVLHYQPIIGLETGTIHKAEALLRWQHPQRGLVSPADFIPLAEETGLIVPIGDWVFREATRQLLRWREAYAPGLQVSVNKSPAQFERSAGDEGWIDHLQTLGLPGDSVVIEITESLLLDATSKVARQLCKYREAGIQISIDDFGTGYSALSYLTKFDMDYLKIDQSFVRNMSRDPAGTALPEAIILLSHKLGLTVVAEGVETVAQRDLLRDLGCDYAQGYLFSRPLPAADFEAILKMQRGMPHGCVPMMGMA</sequence>
<dbReference type="PANTHER" id="PTHR44757">
    <property type="entry name" value="DIGUANYLATE CYCLASE DGCP"/>
    <property type="match status" value="1"/>
</dbReference>
<dbReference type="PROSITE" id="PS50885">
    <property type="entry name" value="HAMP"/>
    <property type="match status" value="1"/>
</dbReference>
<dbReference type="CDD" id="cd01948">
    <property type="entry name" value="EAL"/>
    <property type="match status" value="1"/>
</dbReference>
<dbReference type="CDD" id="cd06225">
    <property type="entry name" value="HAMP"/>
    <property type="match status" value="1"/>
</dbReference>
<dbReference type="GO" id="GO:0007165">
    <property type="term" value="P:signal transduction"/>
    <property type="evidence" value="ECO:0007669"/>
    <property type="project" value="InterPro"/>
</dbReference>
<comment type="caution">
    <text evidence="6">The sequence shown here is derived from an EMBL/GenBank/DDBJ whole genome shotgun (WGS) entry which is preliminary data.</text>
</comment>
<feature type="domain" description="EAL" evidence="3">
    <location>
        <begin position="705"/>
        <end position="959"/>
    </location>
</feature>
<dbReference type="InterPro" id="IPR001633">
    <property type="entry name" value="EAL_dom"/>
</dbReference>
<dbReference type="InterPro" id="IPR035965">
    <property type="entry name" value="PAS-like_dom_sf"/>
</dbReference>
<feature type="domain" description="GGDEF" evidence="5">
    <location>
        <begin position="563"/>
        <end position="696"/>
    </location>
</feature>
<dbReference type="SMART" id="SM00091">
    <property type="entry name" value="PAS"/>
    <property type="match status" value="1"/>
</dbReference>
<dbReference type="InterPro" id="IPR003660">
    <property type="entry name" value="HAMP_dom"/>
</dbReference>
<dbReference type="InterPro" id="IPR000160">
    <property type="entry name" value="GGDEF_dom"/>
</dbReference>
<dbReference type="FunFam" id="3.30.70.270:FF:000001">
    <property type="entry name" value="Diguanylate cyclase domain protein"/>
    <property type="match status" value="1"/>
</dbReference>
<evidence type="ECO:0000313" key="7">
    <source>
        <dbReference type="Proteomes" id="UP000005019"/>
    </source>
</evidence>
<gene>
    <name evidence="6" type="ORF">METUNv1_01158</name>
</gene>
<dbReference type="Gene3D" id="3.30.450.20">
    <property type="entry name" value="PAS domain"/>
    <property type="match status" value="1"/>
</dbReference>
<dbReference type="PROSITE" id="PS50887">
    <property type="entry name" value="GGDEF"/>
    <property type="match status" value="1"/>
</dbReference>
<dbReference type="NCBIfam" id="TIGR00229">
    <property type="entry name" value="sensory_box"/>
    <property type="match status" value="1"/>
</dbReference>
<dbReference type="SMART" id="SM00267">
    <property type="entry name" value="GGDEF"/>
    <property type="match status" value="1"/>
</dbReference>
<proteinExistence type="predicted"/>
<keyword evidence="7" id="KW-1185">Reference proteome</keyword>
<evidence type="ECO:0000259" key="3">
    <source>
        <dbReference type="PROSITE" id="PS50883"/>
    </source>
</evidence>
<reference evidence="6 7" key="1">
    <citation type="journal article" date="2011" name="J. Bacteriol.">
        <title>Genome sequence of Methyloversatilis universalis FAM5T, a methylotrophic representative of the order Rhodocyclales.</title>
        <authorList>
            <person name="Kittichotirat W."/>
            <person name="Good N.M."/>
            <person name="Hall R."/>
            <person name="Bringel F."/>
            <person name="Lajus A."/>
            <person name="Medigue C."/>
            <person name="Smalley N.E."/>
            <person name="Beck D."/>
            <person name="Bumgarner R."/>
            <person name="Vuilleumier S."/>
            <person name="Kalyuzhnaya M.G."/>
        </authorList>
    </citation>
    <scope>NUCLEOTIDE SEQUENCE [LARGE SCALE GENOMIC DNA]</scope>
    <source>
        <strain evidence="7">ATCC BAA-1314 / JCM 13912 / FAM5</strain>
    </source>
</reference>
<dbReference type="GO" id="GO:0016020">
    <property type="term" value="C:membrane"/>
    <property type="evidence" value="ECO:0007669"/>
    <property type="project" value="InterPro"/>
</dbReference>
<accession>F5RA78</accession>
<dbReference type="SUPFAM" id="SSF55073">
    <property type="entry name" value="Nucleotide cyclase"/>
    <property type="match status" value="1"/>
</dbReference>
<dbReference type="SMART" id="SM00052">
    <property type="entry name" value="EAL"/>
    <property type="match status" value="1"/>
</dbReference>
<dbReference type="CDD" id="cd01949">
    <property type="entry name" value="GGDEF"/>
    <property type="match status" value="1"/>
</dbReference>
<dbReference type="eggNOG" id="COG5001">
    <property type="taxonomic scope" value="Bacteria"/>
</dbReference>
<dbReference type="OrthoDB" id="9813903at2"/>
<dbReference type="InterPro" id="IPR029787">
    <property type="entry name" value="Nucleotide_cyclase"/>
</dbReference>
<dbReference type="Gene3D" id="3.30.70.270">
    <property type="match status" value="1"/>
</dbReference>